<dbReference type="Pfam" id="PF13456">
    <property type="entry name" value="RVT_3"/>
    <property type="match status" value="1"/>
</dbReference>
<dbReference type="AlphaFoldDB" id="A0A9Q0CKF6"/>
<evidence type="ECO:0000259" key="1">
    <source>
        <dbReference type="PROSITE" id="PS50878"/>
    </source>
</evidence>
<dbReference type="PANTHER" id="PTHR33116">
    <property type="entry name" value="REVERSE TRANSCRIPTASE ZINC-BINDING DOMAIN-CONTAINING PROTEIN-RELATED-RELATED"/>
    <property type="match status" value="1"/>
</dbReference>
<dbReference type="CDD" id="cd06222">
    <property type="entry name" value="RNase_H_like"/>
    <property type="match status" value="1"/>
</dbReference>
<dbReference type="InterPro" id="IPR002156">
    <property type="entry name" value="RNaseH_domain"/>
</dbReference>
<organism evidence="2 3">
    <name type="scientific">Rhynchospora breviuscula</name>
    <dbReference type="NCBI Taxonomy" id="2022672"/>
    <lineage>
        <taxon>Eukaryota</taxon>
        <taxon>Viridiplantae</taxon>
        <taxon>Streptophyta</taxon>
        <taxon>Embryophyta</taxon>
        <taxon>Tracheophyta</taxon>
        <taxon>Spermatophyta</taxon>
        <taxon>Magnoliopsida</taxon>
        <taxon>Liliopsida</taxon>
        <taxon>Poales</taxon>
        <taxon>Cyperaceae</taxon>
        <taxon>Cyperoideae</taxon>
        <taxon>Rhynchosporeae</taxon>
        <taxon>Rhynchospora</taxon>
    </lineage>
</organism>
<dbReference type="InterPro" id="IPR026960">
    <property type="entry name" value="RVT-Znf"/>
</dbReference>
<dbReference type="Pfam" id="PF13966">
    <property type="entry name" value="zf-RVT"/>
    <property type="match status" value="1"/>
</dbReference>
<feature type="domain" description="Reverse transcriptase" evidence="1">
    <location>
        <begin position="94"/>
        <end position="375"/>
    </location>
</feature>
<dbReference type="GO" id="GO:0004523">
    <property type="term" value="F:RNA-DNA hybrid ribonuclease activity"/>
    <property type="evidence" value="ECO:0007669"/>
    <property type="project" value="InterPro"/>
</dbReference>
<dbReference type="EMBL" id="JAMQYH010000003">
    <property type="protein sequence ID" value="KAJ1695560.1"/>
    <property type="molecule type" value="Genomic_DNA"/>
</dbReference>
<dbReference type="InterPro" id="IPR012337">
    <property type="entry name" value="RNaseH-like_sf"/>
</dbReference>
<name>A0A9Q0CKF6_9POAL</name>
<dbReference type="Pfam" id="PF00078">
    <property type="entry name" value="RVT_1"/>
    <property type="match status" value="1"/>
</dbReference>
<dbReference type="InterPro" id="IPR044730">
    <property type="entry name" value="RNase_H-like_dom_plant"/>
</dbReference>
<dbReference type="Gene3D" id="3.30.420.10">
    <property type="entry name" value="Ribonuclease H-like superfamily/Ribonuclease H"/>
    <property type="match status" value="1"/>
</dbReference>
<evidence type="ECO:0000313" key="3">
    <source>
        <dbReference type="Proteomes" id="UP001151287"/>
    </source>
</evidence>
<gene>
    <name evidence="2" type="ORF">LUZ63_012258</name>
</gene>
<dbReference type="InterPro" id="IPR043502">
    <property type="entry name" value="DNA/RNA_pol_sf"/>
</dbReference>
<dbReference type="GO" id="GO:0003676">
    <property type="term" value="F:nucleic acid binding"/>
    <property type="evidence" value="ECO:0007669"/>
    <property type="project" value="InterPro"/>
</dbReference>
<dbReference type="InterPro" id="IPR036397">
    <property type="entry name" value="RNaseH_sf"/>
</dbReference>
<dbReference type="SUPFAM" id="SSF53098">
    <property type="entry name" value="Ribonuclease H-like"/>
    <property type="match status" value="1"/>
</dbReference>
<dbReference type="PROSITE" id="PS50878">
    <property type="entry name" value="RT_POL"/>
    <property type="match status" value="1"/>
</dbReference>
<dbReference type="SUPFAM" id="SSF56672">
    <property type="entry name" value="DNA/RNA polymerases"/>
    <property type="match status" value="1"/>
</dbReference>
<keyword evidence="3" id="KW-1185">Reference proteome</keyword>
<comment type="caution">
    <text evidence="2">The sequence shown here is derived from an EMBL/GenBank/DDBJ whole genome shotgun (WGS) entry which is preliminary data.</text>
</comment>
<dbReference type="InterPro" id="IPR000477">
    <property type="entry name" value="RT_dom"/>
</dbReference>
<dbReference type="PANTHER" id="PTHR33116:SF86">
    <property type="entry name" value="REVERSE TRANSCRIPTASE DOMAIN-CONTAINING PROTEIN"/>
    <property type="match status" value="1"/>
</dbReference>
<dbReference type="CDD" id="cd01650">
    <property type="entry name" value="RT_nLTR_like"/>
    <property type="match status" value="1"/>
</dbReference>
<sequence length="966" mass="109479">MGGSRKLRPSARYFQSLIDDIGLVDLGPEVLQLFPQVKHEYTIGLSLVPPDEEIKSAIWSIGLDKSPGPDGLSARFIRDNWTELGPAILEEIKNWFREKAIPHIQSRTNVVLIPKNNNPIRVTHFRPISVSNVIYKAYAKILASRLKPLLQDLVSPEQTAFLQNREITENVIIIREVLHTFCLPNSDAHSFLMKSDLTKAFDRMDWDYLRRVLYKFGFPTGFTQLLMSCVISPTYTLKVNGSSSGFISPSRGLRQGCPLSPYLFILGMEPLILCFKNLLNKGYISGIKLAPTAPPLAISMYADDLMVMGRVTAWELDTIYSTLHLFERVSGQLINPDKTKLWFSSATTRDMKQHILTTFGGEMASTDETYLGLPIHPSGLKSCEGLLSKFAAKLATWKMTSLSHAGRLVLLKSVLLSLPVYQMSLQLLPKNISSKITSLVRRFFWGKKEGNFLPLCSWKQIVQHYSQGGLAVRDITDFNHALICKLGWKMSADPHKLWCRILKAKYFSRRTFWHSKQYGSTSTTWNSICKIKDKLSNYVTWSIGNGNMCPALGEPWFVGWRNHNPTTLFLQNLKVKDLLLASSGFWDLPSLLSNFNLTSAMHILSDPHCLPIPDGPPDRLIWKPDSTGIFTVKSAFKTLQLSRQQTYVPRPHPVDFFWKYKSLNPRIKLFLWKLSLNALPSCSRLATKINSISSACPRCQSADETDYHVFLGCNLSRAAWFASHLHIRSTSVEETVPAFLYRLHNSLTQSDFIYACTLMWVIWDERNKWVFDKIPTTPDNILQRTNAATSQWRNQTCTEKVTEPPFLLAETTENPDPNMLNVYSDGAWNLGKGGWGYLINKGTELINFECGSITSPSPFHAEVIALFRAVKEVNELLNVNSISLSGISFYSDCLCLVNAVNVGSQGQDWRADRLLYEIKQEMKKFGACKLTHIPRENNVEAHILATEGRNHREEIKGFQYPTFKPP</sequence>
<proteinExistence type="predicted"/>
<dbReference type="Proteomes" id="UP001151287">
    <property type="component" value="Unassembled WGS sequence"/>
</dbReference>
<evidence type="ECO:0000313" key="2">
    <source>
        <dbReference type="EMBL" id="KAJ1695560.1"/>
    </source>
</evidence>
<accession>A0A9Q0CKF6</accession>
<dbReference type="OrthoDB" id="783377at2759"/>
<reference evidence="2" key="1">
    <citation type="journal article" date="2022" name="Cell">
        <title>Repeat-based holocentromeres influence genome architecture and karyotype evolution.</title>
        <authorList>
            <person name="Hofstatter P.G."/>
            <person name="Thangavel G."/>
            <person name="Lux T."/>
            <person name="Neumann P."/>
            <person name="Vondrak T."/>
            <person name="Novak P."/>
            <person name="Zhang M."/>
            <person name="Costa L."/>
            <person name="Castellani M."/>
            <person name="Scott A."/>
            <person name="Toegelov H."/>
            <person name="Fuchs J."/>
            <person name="Mata-Sucre Y."/>
            <person name="Dias Y."/>
            <person name="Vanzela A.L.L."/>
            <person name="Huettel B."/>
            <person name="Almeida C.C.S."/>
            <person name="Simkova H."/>
            <person name="Souza G."/>
            <person name="Pedrosa-Harand A."/>
            <person name="Macas J."/>
            <person name="Mayer K.F.X."/>
            <person name="Houben A."/>
            <person name="Marques A."/>
        </authorList>
    </citation>
    <scope>NUCLEOTIDE SEQUENCE</scope>
    <source>
        <strain evidence="2">RhyBre1mFocal</strain>
    </source>
</reference>
<protein>
    <recommendedName>
        <fullName evidence="1">Reverse transcriptase domain-containing protein</fullName>
    </recommendedName>
</protein>